<feature type="region of interest" description="Disordered" evidence="2">
    <location>
        <begin position="2267"/>
        <end position="2402"/>
    </location>
</feature>
<feature type="compositionally biased region" description="Basic and acidic residues" evidence="2">
    <location>
        <begin position="2429"/>
        <end position="2441"/>
    </location>
</feature>
<feature type="compositionally biased region" description="Basic and acidic residues" evidence="2">
    <location>
        <begin position="489"/>
        <end position="501"/>
    </location>
</feature>
<dbReference type="InterPro" id="IPR052223">
    <property type="entry name" value="Actin_Cytoskeleton_Reg"/>
</dbReference>
<feature type="compositionally biased region" description="Low complexity" evidence="2">
    <location>
        <begin position="242"/>
        <end position="262"/>
    </location>
</feature>
<protein>
    <submittedName>
        <fullName evidence="5 6">Uncharacterized protein LOC101894352 isoform X1</fullName>
    </submittedName>
</protein>
<feature type="compositionally biased region" description="Polar residues" evidence="2">
    <location>
        <begin position="2917"/>
        <end position="2929"/>
    </location>
</feature>
<feature type="compositionally biased region" description="Polar residues" evidence="2">
    <location>
        <begin position="2715"/>
        <end position="2724"/>
    </location>
</feature>
<dbReference type="CDD" id="cd01236">
    <property type="entry name" value="PH_RIP"/>
    <property type="match status" value="1"/>
</dbReference>
<evidence type="ECO:0000313" key="7">
    <source>
        <dbReference type="RefSeq" id="XP_058986093.1"/>
    </source>
</evidence>
<evidence type="ECO:0000256" key="2">
    <source>
        <dbReference type="SAM" id="MobiDB-lite"/>
    </source>
</evidence>
<feature type="compositionally biased region" description="Low complexity" evidence="2">
    <location>
        <begin position="2382"/>
        <end position="2402"/>
    </location>
</feature>
<proteinExistence type="predicted"/>
<feature type="region of interest" description="Disordered" evidence="2">
    <location>
        <begin position="476"/>
        <end position="532"/>
    </location>
</feature>
<feature type="compositionally biased region" description="Low complexity" evidence="2">
    <location>
        <begin position="2821"/>
        <end position="2843"/>
    </location>
</feature>
<dbReference type="RefSeq" id="XP_058986092.1">
    <property type="nucleotide sequence ID" value="XM_059130109.1"/>
</dbReference>
<dbReference type="Gene3D" id="2.30.29.30">
    <property type="entry name" value="Pleckstrin-homology domain (PH domain)/Phosphotyrosine-binding domain (PTB)"/>
    <property type="match status" value="2"/>
</dbReference>
<feature type="compositionally biased region" description="Low complexity" evidence="2">
    <location>
        <begin position="1"/>
        <end position="21"/>
    </location>
</feature>
<feature type="compositionally biased region" description="Acidic residues" evidence="2">
    <location>
        <begin position="351"/>
        <end position="388"/>
    </location>
</feature>
<feature type="region of interest" description="Disordered" evidence="2">
    <location>
        <begin position="771"/>
        <end position="800"/>
    </location>
</feature>
<feature type="region of interest" description="Disordered" evidence="2">
    <location>
        <begin position="2541"/>
        <end position="2562"/>
    </location>
</feature>
<feature type="compositionally biased region" description="Low complexity" evidence="2">
    <location>
        <begin position="2884"/>
        <end position="2893"/>
    </location>
</feature>
<feature type="coiled-coil region" evidence="1">
    <location>
        <begin position="1915"/>
        <end position="2072"/>
    </location>
</feature>
<feature type="compositionally biased region" description="Basic and acidic residues" evidence="2">
    <location>
        <begin position="902"/>
        <end position="919"/>
    </location>
</feature>
<keyword evidence="4" id="KW-1185">Reference proteome</keyword>
<dbReference type="InterPro" id="IPR011993">
    <property type="entry name" value="PH-like_dom_sf"/>
</dbReference>
<dbReference type="Pfam" id="PF00169">
    <property type="entry name" value="PH"/>
    <property type="match status" value="2"/>
</dbReference>
<feature type="compositionally biased region" description="Low complexity" evidence="2">
    <location>
        <begin position="580"/>
        <end position="592"/>
    </location>
</feature>
<feature type="region of interest" description="Disordered" evidence="2">
    <location>
        <begin position="2712"/>
        <end position="2731"/>
    </location>
</feature>
<feature type="region of interest" description="Disordered" evidence="2">
    <location>
        <begin position="874"/>
        <end position="976"/>
    </location>
</feature>
<dbReference type="Proteomes" id="UP001652621">
    <property type="component" value="Unplaced"/>
</dbReference>
<feature type="compositionally biased region" description="Basic and acidic residues" evidence="2">
    <location>
        <begin position="2348"/>
        <end position="2358"/>
    </location>
</feature>
<dbReference type="PROSITE" id="PS50003">
    <property type="entry name" value="PH_DOMAIN"/>
    <property type="match status" value="2"/>
</dbReference>
<feature type="compositionally biased region" description="Low complexity" evidence="2">
    <location>
        <begin position="1322"/>
        <end position="1345"/>
    </location>
</feature>
<feature type="compositionally biased region" description="Low complexity" evidence="2">
    <location>
        <begin position="324"/>
        <end position="335"/>
    </location>
</feature>
<evidence type="ECO:0000313" key="6">
    <source>
        <dbReference type="RefSeq" id="XP_058986092.1"/>
    </source>
</evidence>
<feature type="region of interest" description="Disordered" evidence="2">
    <location>
        <begin position="1"/>
        <end position="27"/>
    </location>
</feature>
<feature type="compositionally biased region" description="Low complexity" evidence="2">
    <location>
        <begin position="774"/>
        <end position="785"/>
    </location>
</feature>
<dbReference type="CDD" id="cd13275">
    <property type="entry name" value="PH_M-RIP"/>
    <property type="match status" value="1"/>
</dbReference>
<feature type="region of interest" description="Disordered" evidence="2">
    <location>
        <begin position="2884"/>
        <end position="2929"/>
    </location>
</feature>
<organism evidence="4 5">
    <name type="scientific">Musca domestica</name>
    <name type="common">House fly</name>
    <dbReference type="NCBI Taxonomy" id="7370"/>
    <lineage>
        <taxon>Eukaryota</taxon>
        <taxon>Metazoa</taxon>
        <taxon>Ecdysozoa</taxon>
        <taxon>Arthropoda</taxon>
        <taxon>Hexapoda</taxon>
        <taxon>Insecta</taxon>
        <taxon>Pterygota</taxon>
        <taxon>Neoptera</taxon>
        <taxon>Endopterygota</taxon>
        <taxon>Diptera</taxon>
        <taxon>Brachycera</taxon>
        <taxon>Muscomorpha</taxon>
        <taxon>Muscoidea</taxon>
        <taxon>Muscidae</taxon>
        <taxon>Musca</taxon>
    </lineage>
</organism>
<evidence type="ECO:0000256" key="1">
    <source>
        <dbReference type="SAM" id="Coils"/>
    </source>
</evidence>
<keyword evidence="1" id="KW-0175">Coiled coil</keyword>
<feature type="compositionally biased region" description="Low complexity" evidence="2">
    <location>
        <begin position="476"/>
        <end position="488"/>
    </location>
</feature>
<dbReference type="RefSeq" id="XP_058986093.1">
    <property type="nucleotide sequence ID" value="XM_059130110.1"/>
</dbReference>
<dbReference type="InterPro" id="IPR039597">
    <property type="entry name" value="M-RIP_PH"/>
</dbReference>
<evidence type="ECO:0000313" key="5">
    <source>
        <dbReference type="RefSeq" id="XP_058986091.1"/>
    </source>
</evidence>
<accession>A0ABM3VJW7</accession>
<feature type="compositionally biased region" description="Low complexity" evidence="2">
    <location>
        <begin position="3019"/>
        <end position="3046"/>
    </location>
</feature>
<feature type="compositionally biased region" description="Basic and acidic residues" evidence="2">
    <location>
        <begin position="2300"/>
        <end position="2337"/>
    </location>
</feature>
<reference evidence="5 6" key="1">
    <citation type="submission" date="2025-05" db="UniProtKB">
        <authorList>
            <consortium name="RefSeq"/>
        </authorList>
    </citation>
    <scope>IDENTIFICATION</scope>
    <source>
        <strain evidence="5 6">Aabys</strain>
        <tissue evidence="5 6">Whole body</tissue>
    </source>
</reference>
<feature type="compositionally biased region" description="Polar residues" evidence="2">
    <location>
        <begin position="293"/>
        <end position="323"/>
    </location>
</feature>
<feature type="coiled-coil region" evidence="1">
    <location>
        <begin position="1140"/>
        <end position="1268"/>
    </location>
</feature>
<feature type="region of interest" description="Disordered" evidence="2">
    <location>
        <begin position="2820"/>
        <end position="2843"/>
    </location>
</feature>
<dbReference type="RefSeq" id="XP_058986091.1">
    <property type="nucleotide sequence ID" value="XM_059130108.1"/>
</dbReference>
<feature type="region of interest" description="Disordered" evidence="2">
    <location>
        <begin position="3013"/>
        <end position="3063"/>
    </location>
</feature>
<dbReference type="InterPro" id="IPR001849">
    <property type="entry name" value="PH_domain"/>
</dbReference>
<feature type="region of interest" description="Disordered" evidence="2">
    <location>
        <begin position="2971"/>
        <end position="2992"/>
    </location>
</feature>
<dbReference type="SMART" id="SM00233">
    <property type="entry name" value="PH"/>
    <property type="match status" value="2"/>
</dbReference>
<feature type="region of interest" description="Disordered" evidence="2">
    <location>
        <begin position="1320"/>
        <end position="1352"/>
    </location>
</feature>
<feature type="domain" description="PH" evidence="3">
    <location>
        <begin position="73"/>
        <end position="179"/>
    </location>
</feature>
<evidence type="ECO:0000313" key="4">
    <source>
        <dbReference type="Proteomes" id="UP001652621"/>
    </source>
</evidence>
<sequence>MSSTMAAPAPTSSTSSSSPPTGVTRTSDCRKFSPNIFNKSKCSHCFRQREEHSAAALECNRPPLVIIKPASRKVSKCGYLFVAPDWDFSNPLYRTKRWQRRWFVLYDDGELTYSVDEHPETVPQACIDMTKVLEVTTAEDVTGHSNSIAITAPDRVTFVKGTCPEESKWWLNILVAFPKAKGRHKRNATFPGAQATTTNTSSLLQSSNSDAVNAAAVAVARSRHNSYHKDILTSTQSTDVLSGTNVSNMTTTTTSTSSMLSDETTKKKKSKQSSAINGNTKLWSHNDVVVKTPPTTTMSNSSGNARKSPANSSKITKNSRQTTNIKNNRCNNNGNVVASVTADGRQYDEVVAIDDEEDDDEDEDDEEDDGVETGEDDEEDDDDLEEEESGHSTGEECNTKKKSSATNNTNNVHDENNRNAVNEIKNRVSPPCLLIEDIRRDEKTIKDLANTITNLSQQQKNRWTSTAVNNVLNSHLHQNNNNNNNNNNKLDDKNSRDEPDFYRPTTISNSNKQSGGSATTAGSGCSIGGDTANHLRPKSLPLAANSTPAIVSAIVKKIPPVMATTTASNKSSLRYHQHHQQQQQQQQQTYQSRKQHKQALERGDPDGGCNLDDLSSNYLSKTVELRVNPAVPPSQAHGSSSAASAAAAAAAATNTTPNNTPSALTESLNAKKGWLMKQDNRTGDWTKHWFTLSGAALFYYRDPVSEERGVLDGVLDVNSLTNVAEVNANRNYAFQLTTWDKRRLILASLSPNSRNSWIAILRNAAGLPGGNGMASSNASTSVTSSPIQSGMGMKHSSSGVQTLAPNDKASTIAAAAATATTTELIIKDNTSDDMKSEIEKDFIKAQRIMQKYSGESNSRLKKLTNETSPKVIITNVSSSSSKSSTQISPPTPLTPKTAMHFSSDEEYRTASEGGRRDSIGDWGSPLSPSPPSTLNMMRAKDRMRSRTTTPCPRMHKRSRSSPPSSRRSTVDSVGSDDLPVIHTVHEEINLNVDKELQFRLSVVEKERDLLRDEAKEREARMSELLNTLERTEQELNQRIQEMEEVRECLTTQLEDAKRNASEIIERLTDELDEGQRKIKDLEDRLARGIEENENLYKRLREMESCSPASFINLQRSKMKRMDSLSDLTHINDIDPYGLERDSLAEEYSELKGRFEKAVNEIRAMKRELKESQNQYDSLEISYASLKQDLERKEIEDQSQLQMMADRIQDLTLKYSSSERQVRTLKQKLAKSERRRSLSLKGKEQLTVSKELEIKLNDLETKMDELEKSHHLDVKQPIMESAPAVRLAGKKSSRRRSLESSASDSLQFLVRVNDLEKRCEGVNSSRSSSCTPTPNSNTPTLDSPPSRSSPAGSNLRLSEHLLERLRCLESVLVSSKDRLEQGLSQLQNLRSSRNRRSVSPITDRKDSYRFVERCLQEVVKLIRESTETCVLQGSQTDVAQPSVYMLPDSSPVKKALTQLESQLRSKLAELLKQRRMLRERNELTKRKDLELLAERIAFESVCFGKLRDSVERAENPELFSERQTRAEVAETSHLMSLLKAKLQGKCTVKTSGSLDILAGVLARRLLLSSYQKTHGSAAPQNVKLSMEPVDQNMLDDLMRQQSEINVIAKRYKNNAMENLATSLAAETLSYISTNDLVQGAVQEAWRQAQETVNAELVQSEIAHIMMRNAERLENSVAPSFGYTLTSEERLSFEKFADAVHDVLRKEMELAVTQLTQCYEETMQQMKRGQWRMHLQHEHKASEGRQLLSEFADIVAHKALIDARIDVLRGEYASQSQSISKLDEEKEVKKLGITALQKYENLFEELSTDLQINNPDDILLEADFEFMYKQHAVDFLSDRQVLCDISTFLSQLEDSLIALQCEATTSANEHIPRTEISIESLQDVCHKCCELRKRADQLLQEVHRKLNDSCQHCLQVREKLHSLKEQHESEILRLQQSHAKDLSALMQQVEHQRSSIRCLEAEKNAINQDLNKSEELMEERERELKSVTQLLHTKEDALQATQGEQRELLKRLEAEEEKVRSYQEESDALTMKCARQDDEYGMLLQERDYLQAELTKEQDRNKRLEKRVELLEMEHGKQMECLQQAYRDQMLTHCPDFSNAIDEESFRQRYQSEIEQLRTLCEKGLSAMESSHRRTINDLEEKHKQEIERLLIEKETALAEETQATLAALDAMRKAHQSEVQREVARFKQEFLKQFQQKGERTMDSTKAKEEELEELRQEILSFSEKYSTKCVENAALEEKLRAANQKLKHYQQMQQLELRNKQFRAHLASDDPTKDMQYVQGLSNPKDGDDDDDENGAVCQDSEHVHATRNCNQDDSKEVQKDDERDKGHHLKDSREQVHGQSQRQQRQRQPERLEKDQQQEQCTKITSIVLPDTRPPPPPATAPQSTSSSSSPRQEQQHHQQLQSIIIRGLDSSTPAKTCSSHDQYAFVDDGHNEHSSHEDGDNNNNDDVVVAVAAAPPFDTTSITNNTNSIATTTITTSINGNNICSSTTTTTCSPYTINITAATTKISTANTSTTTVTSLPASGSGIYGNNLKSSLNFHNNSENAEDAAGSSKRQPNDELDQRCVASAAAAVAVASANDDVVLIGDTQDMPEGGGGGTKSANVIVNRFCHDLEDNLGNNCRYTYEPCYKQNNLFNYQNRMLNFEGLKTPSSTTTTTSAKTTFGKNLKTLSNQKKLNTGKYTRQQIQQQQQKSPQQITMLSPHSSSEILALAKPTPTSTTSVGKTPNGRPMYRSIKTFQIKDNKQGEIEAKHISEHKQQQQQQQETTFKSSIQQQQPQQPAPTTLKSVLNPVELPKNFSANNTINLNLNYLLNMEHKRPHNNNTATPTTNTDHTINNNNNSNNSKPILTSTLATKNMKIAEKCAINLNSFADIIQKTKTTTATTTMPTMPTKTKIIDNKHKGDDDDDSVKKYPPQHLRQSSQKPNKYTLKSTTTATHKNANEQQFHQLQQQQHHLQQHHHHNTLCHDTDTMTMKTKRSRISSSPPPLNGRDVELNTICTISSTNTTTAVKGTINSKSHQQSAQNTASSPSNSSTPATTPVASKPSSKATKRNSSPSKRFELEI</sequence>
<feature type="compositionally biased region" description="Low complexity" evidence="2">
    <location>
        <begin position="874"/>
        <end position="888"/>
    </location>
</feature>
<name>A0ABM3VJW7_MUSDO</name>
<feature type="region of interest" description="Disordered" evidence="2">
    <location>
        <begin position="567"/>
        <end position="610"/>
    </location>
</feature>
<feature type="coiled-coil region" evidence="1">
    <location>
        <begin position="1452"/>
        <end position="1486"/>
    </location>
</feature>
<feature type="region of interest" description="Disordered" evidence="2">
    <location>
        <begin position="242"/>
        <end position="424"/>
    </location>
</feature>
<gene>
    <name evidence="5 6 7" type="primary">LOC101894352</name>
</gene>
<feature type="region of interest" description="Disordered" evidence="2">
    <location>
        <begin position="2427"/>
        <end position="2446"/>
    </location>
</feature>
<feature type="compositionally biased region" description="Low complexity" evidence="2">
    <location>
        <begin position="514"/>
        <end position="524"/>
    </location>
</feature>
<dbReference type="PANTHER" id="PTHR17271:SF1">
    <property type="entry name" value="PROTEIN OUTSPREAD"/>
    <property type="match status" value="1"/>
</dbReference>
<feature type="coiled-coil region" evidence="1">
    <location>
        <begin position="1000"/>
        <end position="1098"/>
    </location>
</feature>
<evidence type="ECO:0000259" key="3">
    <source>
        <dbReference type="PROSITE" id="PS50003"/>
    </source>
</evidence>
<dbReference type="GeneID" id="101894352"/>
<feature type="region of interest" description="Disordered" evidence="2">
    <location>
        <begin position="2753"/>
        <end position="2783"/>
    </location>
</feature>
<feature type="compositionally biased region" description="Basic and acidic residues" evidence="2">
    <location>
        <begin position="2894"/>
        <end position="2903"/>
    </location>
</feature>
<dbReference type="PANTHER" id="PTHR17271">
    <property type="entry name" value="PLECKSTRIN HOMOLOGY PH DOMAIN-CONTAINING PROTEIN"/>
    <property type="match status" value="1"/>
</dbReference>
<feature type="domain" description="PH" evidence="3">
    <location>
        <begin position="668"/>
        <end position="766"/>
    </location>
</feature>
<feature type="coiled-coil region" evidence="1">
    <location>
        <begin position="2134"/>
        <end position="2252"/>
    </location>
</feature>
<dbReference type="SUPFAM" id="SSF50729">
    <property type="entry name" value="PH domain-like"/>
    <property type="match status" value="2"/>
</dbReference>
<feature type="compositionally biased region" description="Basic and acidic residues" evidence="2">
    <location>
        <begin position="389"/>
        <end position="399"/>
    </location>
</feature>